<dbReference type="InterPro" id="IPR019933">
    <property type="entry name" value="DivIVA_domain"/>
</dbReference>
<sequence>MALNPDDLFEREFEETRLRPGYDKAQVNEFLDGVQAELRRLITENEALRDKVYEQGGAPAFAGGWEGPVEAAQPGGTAWGEGMGSAEMADDGFVPAGAGAGLGSPEAARQEADQRVMAAMHAAETAEFEAHHRIQAVRQEQQRAEAELERVKQRVAGLAAAADRVERAGDEGAAAGDLLRAAQRLHDEHVWAAEESAREREQHTTGRLEALEVRITDARQRLREAEAMLRDRAQEFADWAAEQRRHLAAPSTPEPTPAPAPAPSEVASSGPVEGVDEAPVEGRPASAPRVTGASSLWG</sequence>
<evidence type="ECO:0000256" key="5">
    <source>
        <dbReference type="ARBA" id="ARBA00022618"/>
    </source>
</evidence>
<feature type="coiled-coil region" evidence="9">
    <location>
        <begin position="208"/>
        <end position="235"/>
    </location>
</feature>
<keyword evidence="4" id="KW-0963">Cytoplasm</keyword>
<evidence type="ECO:0000313" key="11">
    <source>
        <dbReference type="EMBL" id="PKZ40826.1"/>
    </source>
</evidence>
<evidence type="ECO:0000256" key="4">
    <source>
        <dbReference type="ARBA" id="ARBA00022490"/>
    </source>
</evidence>
<evidence type="ECO:0000313" key="12">
    <source>
        <dbReference type="Proteomes" id="UP000234206"/>
    </source>
</evidence>
<evidence type="ECO:0000256" key="6">
    <source>
        <dbReference type="ARBA" id="ARBA00023054"/>
    </source>
</evidence>
<evidence type="ECO:0000256" key="1">
    <source>
        <dbReference type="ARBA" id="ARBA00004496"/>
    </source>
</evidence>
<dbReference type="OrthoDB" id="9815492at2"/>
<evidence type="ECO:0000256" key="10">
    <source>
        <dbReference type="SAM" id="MobiDB-lite"/>
    </source>
</evidence>
<dbReference type="Proteomes" id="UP000234206">
    <property type="component" value="Unassembled WGS sequence"/>
</dbReference>
<comment type="similarity">
    <text evidence="2">Belongs to the DivIVA family.</text>
</comment>
<evidence type="ECO:0000256" key="7">
    <source>
        <dbReference type="ARBA" id="ARBA00023306"/>
    </source>
</evidence>
<organism evidence="11 12">
    <name type="scientific">Kytococcus schroeteri</name>
    <dbReference type="NCBI Taxonomy" id="138300"/>
    <lineage>
        <taxon>Bacteria</taxon>
        <taxon>Bacillati</taxon>
        <taxon>Actinomycetota</taxon>
        <taxon>Actinomycetes</taxon>
        <taxon>Micrococcales</taxon>
        <taxon>Kytococcaceae</taxon>
        <taxon>Kytococcus</taxon>
    </lineage>
</organism>
<keyword evidence="5" id="KW-0132">Cell division</keyword>
<dbReference type="PANTHER" id="PTHR35794">
    <property type="entry name" value="CELL DIVISION PROTEIN DIVIVA"/>
    <property type="match status" value="1"/>
</dbReference>
<name>A0A2I1P872_9MICO</name>
<keyword evidence="7" id="KW-0131">Cell cycle</keyword>
<dbReference type="PANTHER" id="PTHR35794:SF2">
    <property type="entry name" value="CELL DIVISION PROTEIN DIVIVA"/>
    <property type="match status" value="1"/>
</dbReference>
<dbReference type="RefSeq" id="WP_101850102.1">
    <property type="nucleotide sequence ID" value="NZ_JBHLVH010000013.1"/>
</dbReference>
<proteinExistence type="inferred from homology"/>
<dbReference type="EMBL" id="PKIZ01000028">
    <property type="protein sequence ID" value="PKZ40826.1"/>
    <property type="molecule type" value="Genomic_DNA"/>
</dbReference>
<dbReference type="GO" id="GO:0051301">
    <property type="term" value="P:cell division"/>
    <property type="evidence" value="ECO:0007669"/>
    <property type="project" value="UniProtKB-KW"/>
</dbReference>
<reference evidence="11 12" key="1">
    <citation type="submission" date="2017-12" db="EMBL/GenBank/DDBJ databases">
        <title>Phylogenetic diversity of female urinary microbiome.</title>
        <authorList>
            <person name="Thomas-White K."/>
            <person name="Wolfe A.J."/>
        </authorList>
    </citation>
    <scope>NUCLEOTIDE SEQUENCE [LARGE SCALE GENOMIC DNA]</scope>
    <source>
        <strain evidence="11 12">UMB1298</strain>
    </source>
</reference>
<accession>A0A2I1P872</accession>
<evidence type="ECO:0000256" key="3">
    <source>
        <dbReference type="ARBA" id="ARBA00018787"/>
    </source>
</evidence>
<evidence type="ECO:0000256" key="2">
    <source>
        <dbReference type="ARBA" id="ARBA00009008"/>
    </source>
</evidence>
<comment type="subcellular location">
    <subcellularLocation>
        <location evidence="1">Cytoplasm</location>
    </subcellularLocation>
</comment>
<dbReference type="Pfam" id="PF05103">
    <property type="entry name" value="DivIVA"/>
    <property type="match status" value="1"/>
</dbReference>
<keyword evidence="6 9" id="KW-0175">Coiled coil</keyword>
<dbReference type="AlphaFoldDB" id="A0A2I1P872"/>
<keyword evidence="12" id="KW-1185">Reference proteome</keyword>
<comment type="caution">
    <text evidence="11">The sequence shown here is derived from an EMBL/GenBank/DDBJ whole genome shotgun (WGS) entry which is preliminary data.</text>
</comment>
<evidence type="ECO:0000256" key="9">
    <source>
        <dbReference type="SAM" id="Coils"/>
    </source>
</evidence>
<protein>
    <recommendedName>
        <fullName evidence="3">Cell wall synthesis protein Wag31</fullName>
    </recommendedName>
    <alternativeName>
        <fullName evidence="8">Antigen 84</fullName>
    </alternativeName>
</protein>
<feature type="region of interest" description="Disordered" evidence="10">
    <location>
        <begin position="240"/>
        <end position="298"/>
    </location>
</feature>
<dbReference type="Gene3D" id="6.10.250.660">
    <property type="match status" value="1"/>
</dbReference>
<feature type="coiled-coil region" evidence="9">
    <location>
        <begin position="134"/>
        <end position="168"/>
    </location>
</feature>
<dbReference type="NCBIfam" id="TIGR03544">
    <property type="entry name" value="DivI1A_domain"/>
    <property type="match status" value="1"/>
</dbReference>
<dbReference type="GO" id="GO:0005737">
    <property type="term" value="C:cytoplasm"/>
    <property type="evidence" value="ECO:0007669"/>
    <property type="project" value="UniProtKB-SubCell"/>
</dbReference>
<evidence type="ECO:0000256" key="8">
    <source>
        <dbReference type="ARBA" id="ARBA00031737"/>
    </source>
</evidence>
<feature type="compositionally biased region" description="Pro residues" evidence="10">
    <location>
        <begin position="252"/>
        <end position="262"/>
    </location>
</feature>
<feature type="compositionally biased region" description="Low complexity" evidence="10">
    <location>
        <begin position="263"/>
        <end position="272"/>
    </location>
</feature>
<dbReference type="InterPro" id="IPR007793">
    <property type="entry name" value="DivIVA_fam"/>
</dbReference>
<gene>
    <name evidence="11" type="ORF">CYJ76_10955</name>
</gene>